<reference evidence="8" key="1">
    <citation type="journal article" date="2019" name="Int. J. Syst. Evol. Microbiol.">
        <title>The Global Catalogue of Microorganisms (GCM) 10K type strain sequencing project: providing services to taxonomists for standard genome sequencing and annotation.</title>
        <authorList>
            <consortium name="The Broad Institute Genomics Platform"/>
            <consortium name="The Broad Institute Genome Sequencing Center for Infectious Disease"/>
            <person name="Wu L."/>
            <person name="Ma J."/>
        </authorList>
    </citation>
    <scope>NUCLEOTIDE SEQUENCE [LARGE SCALE GENOMIC DNA]</scope>
    <source>
        <strain evidence="8">TISTR 1535</strain>
    </source>
</reference>
<dbReference type="CDD" id="cd13124">
    <property type="entry name" value="MATE_SpoVB_like"/>
    <property type="match status" value="1"/>
</dbReference>
<organism evidence="7 8">
    <name type="scientific">Lentibacillus juripiscarius</name>
    <dbReference type="NCBI Taxonomy" id="257446"/>
    <lineage>
        <taxon>Bacteria</taxon>
        <taxon>Bacillati</taxon>
        <taxon>Bacillota</taxon>
        <taxon>Bacilli</taxon>
        <taxon>Bacillales</taxon>
        <taxon>Bacillaceae</taxon>
        <taxon>Lentibacillus</taxon>
    </lineage>
</organism>
<feature type="transmembrane region" description="Helical" evidence="6">
    <location>
        <begin position="231"/>
        <end position="252"/>
    </location>
</feature>
<keyword evidence="3 6" id="KW-0812">Transmembrane</keyword>
<evidence type="ECO:0000256" key="1">
    <source>
        <dbReference type="ARBA" id="ARBA00004651"/>
    </source>
</evidence>
<feature type="transmembrane region" description="Helical" evidence="6">
    <location>
        <begin position="477"/>
        <end position="498"/>
    </location>
</feature>
<feature type="transmembrane region" description="Helical" evidence="6">
    <location>
        <begin position="167"/>
        <end position="187"/>
    </location>
</feature>
<feature type="transmembrane region" description="Helical" evidence="6">
    <location>
        <begin position="323"/>
        <end position="341"/>
    </location>
</feature>
<keyword evidence="5 6" id="KW-0472">Membrane</keyword>
<evidence type="ECO:0000313" key="7">
    <source>
        <dbReference type="EMBL" id="MFD2761409.1"/>
    </source>
</evidence>
<evidence type="ECO:0000256" key="5">
    <source>
        <dbReference type="ARBA" id="ARBA00023136"/>
    </source>
</evidence>
<feature type="transmembrane region" description="Helical" evidence="6">
    <location>
        <begin position="411"/>
        <end position="434"/>
    </location>
</feature>
<dbReference type="PANTHER" id="PTHR30250">
    <property type="entry name" value="PST FAMILY PREDICTED COLANIC ACID TRANSPORTER"/>
    <property type="match status" value="1"/>
</dbReference>
<feature type="transmembrane region" description="Helical" evidence="6">
    <location>
        <begin position="43"/>
        <end position="65"/>
    </location>
</feature>
<dbReference type="InterPro" id="IPR024923">
    <property type="entry name" value="PG_synth_SpoVB"/>
</dbReference>
<dbReference type="RefSeq" id="WP_382393863.1">
    <property type="nucleotide sequence ID" value="NZ_JBHUNA010000021.1"/>
</dbReference>
<comment type="caution">
    <text evidence="7">The sequence shown here is derived from an EMBL/GenBank/DDBJ whole genome shotgun (WGS) entry which is preliminary data.</text>
</comment>
<feature type="transmembrane region" description="Helical" evidence="6">
    <location>
        <begin position="86"/>
        <end position="108"/>
    </location>
</feature>
<feature type="transmembrane region" description="Helical" evidence="6">
    <location>
        <begin position="361"/>
        <end position="381"/>
    </location>
</feature>
<keyword evidence="8" id="KW-1185">Reference proteome</keyword>
<dbReference type="Proteomes" id="UP001597502">
    <property type="component" value="Unassembled WGS sequence"/>
</dbReference>
<dbReference type="InterPro" id="IPR050833">
    <property type="entry name" value="Poly_Biosynth_Transport"/>
</dbReference>
<accession>A0ABW5V963</accession>
<evidence type="ECO:0000313" key="8">
    <source>
        <dbReference type="Proteomes" id="UP001597502"/>
    </source>
</evidence>
<dbReference type="InterPro" id="IPR002797">
    <property type="entry name" value="Polysacc_synth"/>
</dbReference>
<feature type="transmembrane region" description="Helical" evidence="6">
    <location>
        <begin position="128"/>
        <end position="146"/>
    </location>
</feature>
<name>A0ABW5V963_9BACI</name>
<feature type="transmembrane region" description="Helical" evidence="6">
    <location>
        <begin position="388"/>
        <end position="405"/>
    </location>
</feature>
<dbReference type="PANTHER" id="PTHR30250:SF29">
    <property type="entry name" value="POLYSACCHARIDE BIOSYNTHESIS PROTEIN C-TERMINAL DOMAIN-CONTAINING PROTEIN"/>
    <property type="match status" value="1"/>
</dbReference>
<keyword evidence="2" id="KW-1003">Cell membrane</keyword>
<comment type="subcellular location">
    <subcellularLocation>
        <location evidence="1">Cell membrane</location>
        <topology evidence="1">Multi-pass membrane protein</topology>
    </subcellularLocation>
</comment>
<evidence type="ECO:0000256" key="3">
    <source>
        <dbReference type="ARBA" id="ARBA00022692"/>
    </source>
</evidence>
<feature type="transmembrane region" description="Helical" evidence="6">
    <location>
        <begin position="446"/>
        <end position="465"/>
    </location>
</feature>
<feature type="transmembrane region" description="Helical" evidence="6">
    <location>
        <begin position="284"/>
        <end position="303"/>
    </location>
</feature>
<proteinExistence type="predicted"/>
<evidence type="ECO:0000256" key="6">
    <source>
        <dbReference type="SAM" id="Phobius"/>
    </source>
</evidence>
<gene>
    <name evidence="7" type="ORF">ACFSUO_10560</name>
</gene>
<dbReference type="Pfam" id="PF01943">
    <property type="entry name" value="Polysacc_synt"/>
    <property type="match status" value="1"/>
</dbReference>
<evidence type="ECO:0000256" key="2">
    <source>
        <dbReference type="ARBA" id="ARBA00022475"/>
    </source>
</evidence>
<evidence type="ECO:0000256" key="4">
    <source>
        <dbReference type="ARBA" id="ARBA00022989"/>
    </source>
</evidence>
<sequence>MKEHDNTDVMKGALLLTLAGLAGKVLSAGYRIPLQNLTGDVGFYIYQQVYPFLGIVTILSLYGFPSAISQITAELLARGRGVSFRHFYAPVFILLFIMMAGVFLLLFSQAGELAKLVGDVHLTGVYRLAAFIFLLVPFTALLRGVLQGTGQMKPTAFSQIAEQFIRVFLIIGAAVWISVSTVSYYAIGQAAVIASMAGMLAAIIILTMFFVRNRSPAAREARTPWRYYTGVLLTVGIAAAMNHSVLILMQLADTFTLVPGLTADGWTKLEAMAAKGVFDRGQPLIQLGTVLGSSFALTLLPAVSGEITAKDSKALHLPVQRALAVSFYLAAGATVGLMVIFPEANRLLFQNDDGTGSLRILVMAILLSSIGITAASILQGLGYVKQTAFFVAAAFVIKVLGNVMLVPRLGITGSALATVIGSAFLAALMLITLKQKMPQLALGKQVNWRALLLAITGMVAFLAGMDWLMEPIISRAGLLLYVLFISVTGGAVYLLLLLRQGAFRKTDLSMLPLAGLWIRLHKERDS</sequence>
<feature type="transmembrane region" description="Helical" evidence="6">
    <location>
        <begin position="193"/>
        <end position="211"/>
    </location>
</feature>
<protein>
    <submittedName>
        <fullName evidence="7">Oligosaccharide flippase family protein</fullName>
    </submittedName>
</protein>
<keyword evidence="4 6" id="KW-1133">Transmembrane helix</keyword>
<dbReference type="EMBL" id="JBHUNA010000021">
    <property type="protein sequence ID" value="MFD2761409.1"/>
    <property type="molecule type" value="Genomic_DNA"/>
</dbReference>